<comment type="cofactor">
    <cofactor evidence="7">
        <name>Mn(2+)</name>
        <dbReference type="ChEBI" id="CHEBI:29035"/>
    </cofactor>
    <cofactor evidence="7">
        <name>Ni(2+)</name>
        <dbReference type="ChEBI" id="CHEBI:49786"/>
    </cofactor>
</comment>
<dbReference type="SUPFAM" id="SSF111321">
    <property type="entry name" value="AF1104-like"/>
    <property type="match status" value="1"/>
</dbReference>
<evidence type="ECO:0000256" key="1">
    <source>
        <dbReference type="ARBA" id="ARBA00001326"/>
    </source>
</evidence>
<protein>
    <recommendedName>
        <fullName evidence="7">Sugar phosphate phosphatase</fullName>
        <ecNumber evidence="7">3.1.3.-</ecNumber>
    </recommendedName>
</protein>
<comment type="similarity">
    <text evidence="2 7">Belongs to the damage-control phosphatase family. Sugar phosphate phosphatase III subfamily.</text>
</comment>
<keyword evidence="3 7" id="KW-0479">Metal-binding</keyword>
<dbReference type="InterPro" id="IPR002791">
    <property type="entry name" value="ARMT1-like_metal-bd"/>
</dbReference>
<comment type="function">
    <text evidence="7">Metal-dependent phosphatase that shows phosphatase activity against several substrates, including fructose-1-phosphate and fructose-6-phosphate. Its preference for fructose-1-phosphate, a strong glycating agent that causes DNA damage rather than a canonical yeast metabolite, suggests a damage-control function in hexose phosphate metabolism.</text>
</comment>
<dbReference type="Gene3D" id="1.20.930.60">
    <property type="match status" value="1"/>
</dbReference>
<keyword evidence="5 7" id="KW-0464">Manganese</keyword>
<dbReference type="InterPro" id="IPR036075">
    <property type="entry name" value="ARMT-1-like_metal-bd_sf"/>
</dbReference>
<evidence type="ECO:0000256" key="3">
    <source>
        <dbReference type="ARBA" id="ARBA00022723"/>
    </source>
</evidence>
<evidence type="ECO:0000256" key="4">
    <source>
        <dbReference type="ARBA" id="ARBA00022801"/>
    </source>
</evidence>
<dbReference type="PANTHER" id="PTHR12260:SF6">
    <property type="entry name" value="DAMAGE-CONTROL PHOSPHATASE ARMT1"/>
    <property type="match status" value="1"/>
</dbReference>
<organism evidence="9 10">
    <name type="scientific">Apiospora hydei</name>
    <dbReference type="NCBI Taxonomy" id="1337664"/>
    <lineage>
        <taxon>Eukaryota</taxon>
        <taxon>Fungi</taxon>
        <taxon>Dikarya</taxon>
        <taxon>Ascomycota</taxon>
        <taxon>Pezizomycotina</taxon>
        <taxon>Sordariomycetes</taxon>
        <taxon>Xylariomycetidae</taxon>
        <taxon>Amphisphaeriales</taxon>
        <taxon>Apiosporaceae</taxon>
        <taxon>Apiospora</taxon>
    </lineage>
</organism>
<dbReference type="Gene3D" id="3.40.50.10880">
    <property type="entry name" value="Uncharacterised protein PF01937, DUF89, domain 3"/>
    <property type="match status" value="1"/>
</dbReference>
<name>A0ABR1VGN7_9PEZI</name>
<keyword evidence="10" id="KW-1185">Reference proteome</keyword>
<feature type="domain" description="Damage-control phosphatase ARMT1-like metal-binding" evidence="8">
    <location>
        <begin position="24"/>
        <end position="446"/>
    </location>
</feature>
<gene>
    <name evidence="9" type="ORF">PG997_010611</name>
</gene>
<evidence type="ECO:0000256" key="5">
    <source>
        <dbReference type="ARBA" id="ARBA00023211"/>
    </source>
</evidence>
<evidence type="ECO:0000256" key="7">
    <source>
        <dbReference type="RuleBase" id="RU367030"/>
    </source>
</evidence>
<proteinExistence type="inferred from homology"/>
<sequence length="485" mass="52945">MSRSATTSPAPYSTADPSSFGYETARKRWPTIVTGVVDDLTKAVFQHVHVKSKVDEGCAIIASIQDLKNEILAGAELCPLKDDGSAEIAAYNEELVASGTQTWHDSPWLFCECYLFKRISTYFSLSDHWKDYDAFMNQKMDTFRSSLPAVAELAAQYRGLATQQKDAAAAAPGSEEVLFREIFEVCLWGNATDLSLLTNLSYEDIQKLQGSEARKAAESNILVNDLPRVYDQLRRAQDAGKPSRVDIVLDNSGFELYVDLLLAGYLLSSGLAQEVVFHPKNIPWFVSDVTPADFEAVMGILADPARFFGDSSNFVGDLTFLSSQLEGFRKQGRLSLRTSSFWTLPCGFAALPRADPALFAELRASNLVVFKGDLNYRKLTGDRAWSPTTPFVEAITAPAPSGKSCEQSDAKAEDSSASSMADLNVLALRTCKADVVVGLAPGKDEELRSATDPEYAAAAAGSSLSGPRRWAWSGKWAVIQFSQAR</sequence>
<comment type="domain">
    <text evidence="7">Subfamily III proteins have a conserved RTxK motif about 40-50 residues from the C-terminus; the threonine may be replaced by serine or cysteine.</text>
</comment>
<dbReference type="PANTHER" id="PTHR12260">
    <property type="entry name" value="DAMAGE-CONTROL PHOSPHATASE ARMT1"/>
    <property type="match status" value="1"/>
</dbReference>
<dbReference type="Proteomes" id="UP001433268">
    <property type="component" value="Unassembled WGS sequence"/>
</dbReference>
<evidence type="ECO:0000259" key="8">
    <source>
        <dbReference type="Pfam" id="PF01937"/>
    </source>
</evidence>
<evidence type="ECO:0000313" key="9">
    <source>
        <dbReference type="EMBL" id="KAK8070408.1"/>
    </source>
</evidence>
<keyword evidence="4 7" id="KW-0378">Hydrolase</keyword>
<evidence type="ECO:0000256" key="2">
    <source>
        <dbReference type="ARBA" id="ARBA00009519"/>
    </source>
</evidence>
<dbReference type="GeneID" id="92047986"/>
<reference evidence="9 10" key="1">
    <citation type="submission" date="2023-01" db="EMBL/GenBank/DDBJ databases">
        <title>Analysis of 21 Apiospora genomes using comparative genomics revels a genus with tremendous synthesis potential of carbohydrate active enzymes and secondary metabolites.</title>
        <authorList>
            <person name="Sorensen T."/>
        </authorList>
    </citation>
    <scope>NUCLEOTIDE SEQUENCE [LARGE SCALE GENOMIC DNA]</scope>
    <source>
        <strain evidence="9 10">CBS 114990</strain>
    </source>
</reference>
<evidence type="ECO:0000256" key="6">
    <source>
        <dbReference type="ARBA" id="ARBA00048809"/>
    </source>
</evidence>
<dbReference type="InterPro" id="IPR039763">
    <property type="entry name" value="ARMT1"/>
</dbReference>
<comment type="catalytic activity">
    <reaction evidence="6 7">
        <text>beta-D-fructose 6-phosphate = dihydroxyacetone + D-glyceraldehyde 3-phosphate</text>
        <dbReference type="Rhea" id="RHEA:28002"/>
        <dbReference type="ChEBI" id="CHEBI:16016"/>
        <dbReference type="ChEBI" id="CHEBI:57634"/>
        <dbReference type="ChEBI" id="CHEBI:59776"/>
    </reaction>
</comment>
<comment type="caution">
    <text evidence="9">The sequence shown here is derived from an EMBL/GenBank/DDBJ whole genome shotgun (WGS) entry which is preliminary data.</text>
</comment>
<evidence type="ECO:0000313" key="10">
    <source>
        <dbReference type="Proteomes" id="UP001433268"/>
    </source>
</evidence>
<dbReference type="EC" id="3.1.3.-" evidence="7"/>
<dbReference type="Pfam" id="PF01937">
    <property type="entry name" value="ARMT1-like_dom"/>
    <property type="match status" value="1"/>
</dbReference>
<accession>A0ABR1VGN7</accession>
<dbReference type="RefSeq" id="XP_066664216.1">
    <property type="nucleotide sequence ID" value="XM_066814926.1"/>
</dbReference>
<dbReference type="EMBL" id="JAQQWN010000008">
    <property type="protein sequence ID" value="KAK8070408.1"/>
    <property type="molecule type" value="Genomic_DNA"/>
</dbReference>
<comment type="catalytic activity">
    <reaction evidence="1 7">
        <text>beta-D-fructose 1-phosphate + H2O = D-fructose + phosphate</text>
        <dbReference type="Rhea" id="RHEA:35603"/>
        <dbReference type="ChEBI" id="CHEBI:15377"/>
        <dbReference type="ChEBI" id="CHEBI:37721"/>
        <dbReference type="ChEBI" id="CHEBI:43474"/>
        <dbReference type="ChEBI" id="CHEBI:138881"/>
    </reaction>
</comment>